<name>A0A2P2J4U4_RHIMU</name>
<accession>A0A2P2J4U4</accession>
<proteinExistence type="predicted"/>
<sequence length="21" mass="2451">MAENFTRKLKKGLETQEQGIE</sequence>
<feature type="region of interest" description="Disordered" evidence="1">
    <location>
        <begin position="1"/>
        <end position="21"/>
    </location>
</feature>
<reference evidence="2" key="1">
    <citation type="submission" date="2018-02" db="EMBL/GenBank/DDBJ databases">
        <title>Rhizophora mucronata_Transcriptome.</title>
        <authorList>
            <person name="Meera S.P."/>
            <person name="Sreeshan A."/>
            <person name="Augustine A."/>
        </authorList>
    </citation>
    <scope>NUCLEOTIDE SEQUENCE</scope>
    <source>
        <tissue evidence="2">Leaf</tissue>
    </source>
</reference>
<organism evidence="2">
    <name type="scientific">Rhizophora mucronata</name>
    <name type="common">Asiatic mangrove</name>
    <dbReference type="NCBI Taxonomy" id="61149"/>
    <lineage>
        <taxon>Eukaryota</taxon>
        <taxon>Viridiplantae</taxon>
        <taxon>Streptophyta</taxon>
        <taxon>Embryophyta</taxon>
        <taxon>Tracheophyta</taxon>
        <taxon>Spermatophyta</taxon>
        <taxon>Magnoliopsida</taxon>
        <taxon>eudicotyledons</taxon>
        <taxon>Gunneridae</taxon>
        <taxon>Pentapetalae</taxon>
        <taxon>rosids</taxon>
        <taxon>fabids</taxon>
        <taxon>Malpighiales</taxon>
        <taxon>Rhizophoraceae</taxon>
        <taxon>Rhizophora</taxon>
    </lineage>
</organism>
<dbReference type="EMBL" id="GGEC01007986">
    <property type="protein sequence ID" value="MBW88469.1"/>
    <property type="molecule type" value="Transcribed_RNA"/>
</dbReference>
<evidence type="ECO:0000313" key="2">
    <source>
        <dbReference type="EMBL" id="MBW88469.1"/>
    </source>
</evidence>
<protein>
    <submittedName>
        <fullName evidence="2">Uncharacterized protein</fullName>
    </submittedName>
</protein>
<dbReference type="AlphaFoldDB" id="A0A2P2J4U4"/>
<evidence type="ECO:0000256" key="1">
    <source>
        <dbReference type="SAM" id="MobiDB-lite"/>
    </source>
</evidence>